<proteinExistence type="predicted"/>
<name>A6KQE2_RAT</name>
<dbReference type="Proteomes" id="UP000234681">
    <property type="component" value="Chromosome 17"/>
</dbReference>
<protein>
    <submittedName>
        <fullName evidence="2">RCG47109</fullName>
    </submittedName>
</protein>
<gene>
    <name evidence="2" type="ORF">rCG_47109</name>
</gene>
<feature type="region of interest" description="Disordered" evidence="1">
    <location>
        <begin position="1"/>
        <end position="42"/>
    </location>
</feature>
<accession>A6KQE2</accession>
<evidence type="ECO:0000313" key="3">
    <source>
        <dbReference type="Proteomes" id="UP000234681"/>
    </source>
</evidence>
<evidence type="ECO:0000313" key="2">
    <source>
        <dbReference type="EMBL" id="EDL84436.1"/>
    </source>
</evidence>
<evidence type="ECO:0000256" key="1">
    <source>
        <dbReference type="SAM" id="MobiDB-lite"/>
    </source>
</evidence>
<dbReference type="AlphaFoldDB" id="A6KQE2"/>
<sequence>MNGVATGSHLSKSQTSEDIRESTQEQKPLSVLYVENSGQKPN</sequence>
<reference evidence="3" key="1">
    <citation type="submission" date="2005-09" db="EMBL/GenBank/DDBJ databases">
        <authorList>
            <person name="Mural R.J."/>
            <person name="Li P.W."/>
            <person name="Adams M.D."/>
            <person name="Amanatides P.G."/>
            <person name="Baden-Tillson H."/>
            <person name="Barnstead M."/>
            <person name="Chin S.H."/>
            <person name="Dew I."/>
            <person name="Evans C.A."/>
            <person name="Ferriera S."/>
            <person name="Flanigan M."/>
            <person name="Fosler C."/>
            <person name="Glodek A."/>
            <person name="Gu Z."/>
            <person name="Holt R.A."/>
            <person name="Jennings D."/>
            <person name="Kraft C.L."/>
            <person name="Lu F."/>
            <person name="Nguyen T."/>
            <person name="Nusskern D.R."/>
            <person name="Pfannkoch C.M."/>
            <person name="Sitter C."/>
            <person name="Sutton G.G."/>
            <person name="Venter J.C."/>
            <person name="Wang Z."/>
            <person name="Woodage T."/>
            <person name="Zheng X.H."/>
            <person name="Zhong F."/>
        </authorList>
    </citation>
    <scope>NUCLEOTIDE SEQUENCE [LARGE SCALE GENOMIC DNA]</scope>
    <source>
        <strain>BN</strain>
        <strain evidence="3">Sprague-Dawley</strain>
    </source>
</reference>
<dbReference type="EMBL" id="CH474087">
    <property type="protein sequence ID" value="EDL84436.1"/>
    <property type="molecule type" value="Genomic_DNA"/>
</dbReference>
<feature type="compositionally biased region" description="Basic and acidic residues" evidence="1">
    <location>
        <begin position="15"/>
        <end position="24"/>
    </location>
</feature>
<organism evidence="2 3">
    <name type="scientific">Rattus norvegicus</name>
    <name type="common">Rat</name>
    <dbReference type="NCBI Taxonomy" id="10116"/>
    <lineage>
        <taxon>Eukaryota</taxon>
        <taxon>Metazoa</taxon>
        <taxon>Chordata</taxon>
        <taxon>Craniata</taxon>
        <taxon>Vertebrata</taxon>
        <taxon>Euteleostomi</taxon>
        <taxon>Mammalia</taxon>
        <taxon>Eutheria</taxon>
        <taxon>Euarchontoglires</taxon>
        <taxon>Glires</taxon>
        <taxon>Rodentia</taxon>
        <taxon>Myomorpha</taxon>
        <taxon>Muroidea</taxon>
        <taxon>Muridae</taxon>
        <taxon>Murinae</taxon>
        <taxon>Rattus</taxon>
    </lineage>
</organism>